<evidence type="ECO:0000256" key="2">
    <source>
        <dbReference type="SAM" id="MobiDB-lite"/>
    </source>
</evidence>
<feature type="region of interest" description="Disordered" evidence="2">
    <location>
        <begin position="1"/>
        <end position="44"/>
    </location>
</feature>
<feature type="non-terminal residue" evidence="3">
    <location>
        <position position="1"/>
    </location>
</feature>
<evidence type="ECO:0008006" key="5">
    <source>
        <dbReference type="Google" id="ProtNLM"/>
    </source>
</evidence>
<evidence type="ECO:0000256" key="1">
    <source>
        <dbReference type="SAM" id="Coils"/>
    </source>
</evidence>
<dbReference type="AlphaFoldDB" id="X7F8F2"/>
<evidence type="ECO:0000313" key="3">
    <source>
        <dbReference type="EMBL" id="ETX28369.1"/>
    </source>
</evidence>
<evidence type="ECO:0000313" key="4">
    <source>
        <dbReference type="Proteomes" id="UP000023430"/>
    </source>
</evidence>
<dbReference type="Gene3D" id="3.40.50.300">
    <property type="entry name" value="P-loop containing nucleotide triphosphate hydrolases"/>
    <property type="match status" value="1"/>
</dbReference>
<accession>X7F8F2</accession>
<feature type="compositionally biased region" description="Acidic residues" evidence="2">
    <location>
        <begin position="1"/>
        <end position="12"/>
    </location>
</feature>
<dbReference type="InterPro" id="IPR027417">
    <property type="entry name" value="P-loop_NTPase"/>
</dbReference>
<dbReference type="eggNOG" id="COG0419">
    <property type="taxonomic scope" value="Bacteria"/>
</dbReference>
<comment type="caution">
    <text evidence="3">The sequence shown here is derived from an EMBL/GenBank/DDBJ whole genome shotgun (WGS) entry which is preliminary data.</text>
</comment>
<dbReference type="PATRIC" id="fig|1449351.3.peg.2708"/>
<sequence length="330" mass="35098">PAPGDADAEDAPDTAAADAELTEAEAAHVAAQADRDAAAERLSDARTAAATAEAALEGARGRAGRADAALARLGDATEEELAQGFRQARGALEAAEALLSETRGAAPDLAAAEAALKRATAVDREAREQAARLRPEIARLDERIARASGEAVEERLAEAEQDLAVAAADLARLDREVAVLERLVAVLEQAKSEARERYFAPVAAELGPLLNLLWPDAELDWGQETLLPEALRRAGTTEPIDILSGGTHEQVALLVRLAFARMLAEAGRHAPVILDDALVFTDDDRIERMFDALHRQAGDLQILVLTCRQRAFRDLGGRVLRLAEEAMPGA</sequence>
<reference evidence="3 4" key="1">
    <citation type="submission" date="2014-01" db="EMBL/GenBank/DDBJ databases">
        <title>Roseivivax isoporae LMG 25204 Genome Sequencing.</title>
        <authorList>
            <person name="Lai Q."/>
            <person name="Li G."/>
            <person name="Shao Z."/>
        </authorList>
    </citation>
    <scope>NUCLEOTIDE SEQUENCE [LARGE SCALE GENOMIC DNA]</scope>
    <source>
        <strain evidence="3 4">LMG 25204</strain>
    </source>
</reference>
<dbReference type="PANTHER" id="PTHR41259">
    <property type="entry name" value="DOUBLE-STRAND BREAK REPAIR RAD50 ATPASE, PUTATIVE-RELATED"/>
    <property type="match status" value="1"/>
</dbReference>
<feature type="coiled-coil region" evidence="1">
    <location>
        <begin position="109"/>
        <end position="197"/>
    </location>
</feature>
<gene>
    <name evidence="3" type="ORF">RISW2_08265</name>
</gene>
<dbReference type="SUPFAM" id="SSF52540">
    <property type="entry name" value="P-loop containing nucleoside triphosphate hydrolases"/>
    <property type="match status" value="1"/>
</dbReference>
<dbReference type="Proteomes" id="UP000023430">
    <property type="component" value="Unassembled WGS sequence"/>
</dbReference>
<dbReference type="PANTHER" id="PTHR41259:SF1">
    <property type="entry name" value="DOUBLE-STRAND BREAK REPAIR RAD50 ATPASE, PUTATIVE-RELATED"/>
    <property type="match status" value="1"/>
</dbReference>
<dbReference type="RefSeq" id="WP_043772050.1">
    <property type="nucleotide sequence ID" value="NZ_JAME01000020.1"/>
</dbReference>
<feature type="compositionally biased region" description="Basic and acidic residues" evidence="2">
    <location>
        <begin position="33"/>
        <end position="44"/>
    </location>
</feature>
<protein>
    <recommendedName>
        <fullName evidence="5">Chromosome segregation protein SMC</fullName>
    </recommendedName>
</protein>
<name>X7F8F2_9RHOB</name>
<dbReference type="EMBL" id="JAME01000020">
    <property type="protein sequence ID" value="ETX28369.1"/>
    <property type="molecule type" value="Genomic_DNA"/>
</dbReference>
<keyword evidence="1" id="KW-0175">Coiled coil</keyword>
<organism evidence="3 4">
    <name type="scientific">Roseivivax isoporae LMG 25204</name>
    <dbReference type="NCBI Taxonomy" id="1449351"/>
    <lineage>
        <taxon>Bacteria</taxon>
        <taxon>Pseudomonadati</taxon>
        <taxon>Pseudomonadota</taxon>
        <taxon>Alphaproteobacteria</taxon>
        <taxon>Rhodobacterales</taxon>
        <taxon>Roseobacteraceae</taxon>
        <taxon>Roseivivax</taxon>
    </lineage>
</organism>
<proteinExistence type="predicted"/>
<keyword evidence="4" id="KW-1185">Reference proteome</keyword>